<dbReference type="EMBL" id="DRWN01000069">
    <property type="protein sequence ID" value="HHK69180.1"/>
    <property type="molecule type" value="Genomic_DNA"/>
</dbReference>
<evidence type="ECO:0008006" key="2">
    <source>
        <dbReference type="Google" id="ProtNLM"/>
    </source>
</evidence>
<dbReference type="Gene3D" id="3.30.1380.20">
    <property type="entry name" value="Trafficking protein particle complex subunit 3"/>
    <property type="match status" value="1"/>
</dbReference>
<accession>A0A7C5LDB5</accession>
<reference evidence="1" key="1">
    <citation type="journal article" date="2020" name="mSystems">
        <title>Genome- and Community-Level Interaction Insights into Carbon Utilization and Element Cycling Functions of Hydrothermarchaeota in Hydrothermal Sediment.</title>
        <authorList>
            <person name="Zhou Z."/>
            <person name="Liu Y."/>
            <person name="Xu W."/>
            <person name="Pan J."/>
            <person name="Luo Z.H."/>
            <person name="Li M."/>
        </authorList>
    </citation>
    <scope>NUCLEOTIDE SEQUENCE [LARGE SCALE GENOMIC DNA]</scope>
    <source>
        <strain evidence="1">SpSt-1056</strain>
    </source>
</reference>
<organism evidence="1">
    <name type="scientific">Caldiarchaeum subterraneum</name>
    <dbReference type="NCBI Taxonomy" id="311458"/>
    <lineage>
        <taxon>Archaea</taxon>
        <taxon>Nitrososphaerota</taxon>
        <taxon>Candidatus Caldarchaeales</taxon>
        <taxon>Candidatus Caldarchaeaceae</taxon>
        <taxon>Candidatus Caldarchaeum</taxon>
    </lineage>
</organism>
<sequence>MSVVGVEEERFWRDIVSMVAFFSPAVNPLQRQFSISSKELMRKLGEEMGRKASESFKAHDLRAVFTHLSEIWRKLVLGKLEVVSEDPLTVRISDCTICGQIPELGRLFECSFHEGFLAGLLSHRLGRNVKVWQEAGMSGESGTWTRVFKTDASL</sequence>
<gene>
    <name evidence="1" type="ORF">ENM11_08580</name>
</gene>
<dbReference type="PANTHER" id="PTHR35090:SF2">
    <property type="entry name" value="ARSR FAMILY TRANSCRIPTIONAL REGULATOR"/>
    <property type="match status" value="1"/>
</dbReference>
<evidence type="ECO:0000313" key="1">
    <source>
        <dbReference type="EMBL" id="HHK69180.1"/>
    </source>
</evidence>
<dbReference type="SUPFAM" id="SSF111126">
    <property type="entry name" value="Ligand-binding domain in the NO signalling and Golgi transport"/>
    <property type="match status" value="1"/>
</dbReference>
<dbReference type="InterPro" id="IPR024096">
    <property type="entry name" value="NO_sig/Golgi_transp_ligand-bd"/>
</dbReference>
<comment type="caution">
    <text evidence="1">The sequence shown here is derived from an EMBL/GenBank/DDBJ whole genome shotgun (WGS) entry which is preliminary data.</text>
</comment>
<proteinExistence type="predicted"/>
<dbReference type="AlphaFoldDB" id="A0A7C5LDB5"/>
<dbReference type="PANTHER" id="PTHR35090">
    <property type="entry name" value="DNA-DIRECTED RNA POLYMERASE SUBUNIT I"/>
    <property type="match status" value="1"/>
</dbReference>
<name>A0A7C5LDB5_CALS0</name>
<protein>
    <recommendedName>
        <fullName evidence="2">4-vinyl reductase 4VR domain-containing protein</fullName>
    </recommendedName>
</protein>